<accession>A0A2T4UE34</accession>
<dbReference type="Proteomes" id="UP000240739">
    <property type="component" value="Unassembled WGS sequence"/>
</dbReference>
<dbReference type="InterPro" id="IPR036505">
    <property type="entry name" value="Amidase/PGRP_sf"/>
</dbReference>
<dbReference type="InterPro" id="IPR015510">
    <property type="entry name" value="PGRP"/>
</dbReference>
<feature type="domain" description="Peptidoglycan recognition protein family" evidence="3">
    <location>
        <begin position="65"/>
        <end position="196"/>
    </location>
</feature>
<evidence type="ECO:0008006" key="6">
    <source>
        <dbReference type="Google" id="ProtNLM"/>
    </source>
</evidence>
<evidence type="ECO:0000259" key="3">
    <source>
        <dbReference type="SMART" id="SM00701"/>
    </source>
</evidence>
<gene>
    <name evidence="4" type="ORF">C7Y72_19215</name>
</gene>
<dbReference type="RefSeq" id="WP_107570803.1">
    <property type="nucleotide sequence ID" value="NZ_PYYB01000003.1"/>
</dbReference>
<dbReference type="GO" id="GO:0008270">
    <property type="term" value="F:zinc ion binding"/>
    <property type="evidence" value="ECO:0007669"/>
    <property type="project" value="InterPro"/>
</dbReference>
<name>A0A2T4UE34_9ACTN</name>
<proteinExistence type="inferred from homology"/>
<comment type="similarity">
    <text evidence="1">Belongs to the N-acetylmuramoyl-L-alanine amidase 2 family.</text>
</comment>
<dbReference type="EMBL" id="PYYB01000003">
    <property type="protein sequence ID" value="PTL55760.1"/>
    <property type="molecule type" value="Genomic_DNA"/>
</dbReference>
<dbReference type="CDD" id="cd06583">
    <property type="entry name" value="PGRP"/>
    <property type="match status" value="1"/>
</dbReference>
<dbReference type="InterPro" id="IPR002502">
    <property type="entry name" value="Amidase_domain"/>
</dbReference>
<feature type="domain" description="N-acetylmuramoyl-L-alanine amidase" evidence="2">
    <location>
        <begin position="70"/>
        <end position="210"/>
    </location>
</feature>
<organism evidence="4 5">
    <name type="scientific">Paraconexibacter algicola</name>
    <dbReference type="NCBI Taxonomy" id="2133960"/>
    <lineage>
        <taxon>Bacteria</taxon>
        <taxon>Bacillati</taxon>
        <taxon>Actinomycetota</taxon>
        <taxon>Thermoleophilia</taxon>
        <taxon>Solirubrobacterales</taxon>
        <taxon>Paraconexibacteraceae</taxon>
        <taxon>Paraconexibacter</taxon>
    </lineage>
</organism>
<sequence>MSVLSRWKARLRVRRNLLRAARRRHEANPTPESRRVIDDRKEQVAYAERVVERHDRDDRPRIVNLDLKPREGSQLSPQGTLRAVTGHYTAGPVDQTDEQCEALLRGYDRAHKAKGWTMLGYAFAISRAGTIYLGRPATAIGAHVLNQNSGNVGIVCNGTTGDRPTAAQARSLRWLLANAHTDALPKAWRVDLRGLPVKGHNDWMATACPGSFKRMYTSKGTKR</sequence>
<protein>
    <recommendedName>
        <fullName evidence="6">N-acetylmuramoyl-L-alanine amidase</fullName>
    </recommendedName>
</protein>
<dbReference type="AlphaFoldDB" id="A0A2T4UE34"/>
<evidence type="ECO:0000256" key="1">
    <source>
        <dbReference type="ARBA" id="ARBA00007553"/>
    </source>
</evidence>
<dbReference type="PANTHER" id="PTHR11022:SF41">
    <property type="entry name" value="PEPTIDOGLYCAN-RECOGNITION PROTEIN LC-RELATED"/>
    <property type="match status" value="1"/>
</dbReference>
<evidence type="ECO:0000313" key="4">
    <source>
        <dbReference type="EMBL" id="PTL55760.1"/>
    </source>
</evidence>
<reference evidence="4 5" key="1">
    <citation type="submission" date="2018-03" db="EMBL/GenBank/DDBJ databases">
        <title>Aquarubrobacter algicola gen. nov., sp. nov., a novel actinobacterium isolated from shallow eutrophic lake during the end of cyanobacterial harmful algal blooms.</title>
        <authorList>
            <person name="Chun S.J."/>
        </authorList>
    </citation>
    <scope>NUCLEOTIDE SEQUENCE [LARGE SCALE GENOMIC DNA]</scope>
    <source>
        <strain evidence="4 5">Seoho-28</strain>
    </source>
</reference>
<comment type="caution">
    <text evidence="4">The sequence shown here is derived from an EMBL/GenBank/DDBJ whole genome shotgun (WGS) entry which is preliminary data.</text>
</comment>
<dbReference type="SUPFAM" id="SSF55846">
    <property type="entry name" value="N-acetylmuramoyl-L-alanine amidase-like"/>
    <property type="match status" value="1"/>
</dbReference>
<dbReference type="Gene3D" id="3.40.80.10">
    <property type="entry name" value="Peptidoglycan recognition protein-like"/>
    <property type="match status" value="1"/>
</dbReference>
<dbReference type="SMART" id="SM00644">
    <property type="entry name" value="Ami_2"/>
    <property type="match status" value="1"/>
</dbReference>
<dbReference type="SMART" id="SM00701">
    <property type="entry name" value="PGRP"/>
    <property type="match status" value="1"/>
</dbReference>
<dbReference type="PANTHER" id="PTHR11022">
    <property type="entry name" value="PEPTIDOGLYCAN RECOGNITION PROTEIN"/>
    <property type="match status" value="1"/>
</dbReference>
<dbReference type="Pfam" id="PF01510">
    <property type="entry name" value="Amidase_2"/>
    <property type="match status" value="1"/>
</dbReference>
<dbReference type="GO" id="GO:0009253">
    <property type="term" value="P:peptidoglycan catabolic process"/>
    <property type="evidence" value="ECO:0007669"/>
    <property type="project" value="InterPro"/>
</dbReference>
<dbReference type="GO" id="GO:0008745">
    <property type="term" value="F:N-acetylmuramoyl-L-alanine amidase activity"/>
    <property type="evidence" value="ECO:0007669"/>
    <property type="project" value="InterPro"/>
</dbReference>
<dbReference type="OrthoDB" id="514320at2"/>
<dbReference type="InterPro" id="IPR006619">
    <property type="entry name" value="PGRP_domain_met/bac"/>
</dbReference>
<evidence type="ECO:0000313" key="5">
    <source>
        <dbReference type="Proteomes" id="UP000240739"/>
    </source>
</evidence>
<keyword evidence="5" id="KW-1185">Reference proteome</keyword>
<evidence type="ECO:0000259" key="2">
    <source>
        <dbReference type="SMART" id="SM00644"/>
    </source>
</evidence>